<evidence type="ECO:0000256" key="4">
    <source>
        <dbReference type="ARBA" id="ARBA00023316"/>
    </source>
</evidence>
<keyword evidence="3" id="KW-0063">Aspartyl esterase</keyword>
<feature type="domain" description="Pectinesterase catalytic" evidence="6">
    <location>
        <begin position="21"/>
        <end position="78"/>
    </location>
</feature>
<dbReference type="Proteomes" id="UP000823775">
    <property type="component" value="Unassembled WGS sequence"/>
</dbReference>
<keyword evidence="4" id="KW-0961">Cell wall biogenesis/degradation</keyword>
<dbReference type="SUPFAM" id="SSF51126">
    <property type="entry name" value="Pectin lyase-like"/>
    <property type="match status" value="1"/>
</dbReference>
<evidence type="ECO:0000256" key="3">
    <source>
        <dbReference type="ARBA" id="ARBA00023085"/>
    </source>
</evidence>
<reference evidence="7 8" key="1">
    <citation type="journal article" date="2021" name="BMC Genomics">
        <title>Datura genome reveals duplications of psychoactive alkaloid biosynthetic genes and high mutation rate following tissue culture.</title>
        <authorList>
            <person name="Rajewski A."/>
            <person name="Carter-House D."/>
            <person name="Stajich J."/>
            <person name="Litt A."/>
        </authorList>
    </citation>
    <scope>NUCLEOTIDE SEQUENCE [LARGE SCALE GENOMIC DNA]</scope>
    <source>
        <strain evidence="7">AR-01</strain>
    </source>
</reference>
<protein>
    <recommendedName>
        <fullName evidence="6">Pectinesterase catalytic domain-containing protein</fullName>
    </recommendedName>
</protein>
<evidence type="ECO:0000313" key="7">
    <source>
        <dbReference type="EMBL" id="MCE3051400.1"/>
    </source>
</evidence>
<evidence type="ECO:0000259" key="6">
    <source>
        <dbReference type="Pfam" id="PF01095"/>
    </source>
</evidence>
<dbReference type="Gene3D" id="2.160.20.10">
    <property type="entry name" value="Single-stranded right-handed beta-helix, Pectin lyase-like"/>
    <property type="match status" value="1"/>
</dbReference>
<evidence type="ECO:0000256" key="5">
    <source>
        <dbReference type="ARBA" id="ARBA00047928"/>
    </source>
</evidence>
<dbReference type="InterPro" id="IPR011050">
    <property type="entry name" value="Pectin_lyase_fold/virulence"/>
</dbReference>
<sequence>MVVSEGQKVAKPISVYNSSRLIVAKDGTGTVKTIAEAIVPEKSNSRTIIYVKAERYEENNLKVGRKKMNVMFIGDGKGRQ</sequence>
<keyword evidence="2" id="KW-0378">Hydrolase</keyword>
<evidence type="ECO:0000256" key="2">
    <source>
        <dbReference type="ARBA" id="ARBA00022801"/>
    </source>
</evidence>
<comment type="caution">
    <text evidence="7">The sequence shown here is derived from an EMBL/GenBank/DDBJ whole genome shotgun (WGS) entry which is preliminary data.</text>
</comment>
<gene>
    <name evidence="7" type="ORF">HAX54_049733</name>
</gene>
<proteinExistence type="predicted"/>
<comment type="pathway">
    <text evidence="1">Glycan metabolism; pectin degradation; 2-dehydro-3-deoxy-D-gluconate from pectin: step 1/5.</text>
</comment>
<dbReference type="InterPro" id="IPR012334">
    <property type="entry name" value="Pectin_lyas_fold"/>
</dbReference>
<dbReference type="Pfam" id="PF01095">
    <property type="entry name" value="Pectinesterase"/>
    <property type="match status" value="1"/>
</dbReference>
<evidence type="ECO:0000313" key="8">
    <source>
        <dbReference type="Proteomes" id="UP000823775"/>
    </source>
</evidence>
<dbReference type="InterPro" id="IPR000070">
    <property type="entry name" value="Pectinesterase_cat"/>
</dbReference>
<accession>A0ABS8WPI6</accession>
<comment type="catalytic activity">
    <reaction evidence="5">
        <text>[(1-&gt;4)-alpha-D-galacturonosyl methyl ester](n) + n H2O = [(1-&gt;4)-alpha-D-galacturonosyl](n) + n methanol + n H(+)</text>
        <dbReference type="Rhea" id="RHEA:22380"/>
        <dbReference type="Rhea" id="RHEA-COMP:14570"/>
        <dbReference type="Rhea" id="RHEA-COMP:14573"/>
        <dbReference type="ChEBI" id="CHEBI:15377"/>
        <dbReference type="ChEBI" id="CHEBI:15378"/>
        <dbReference type="ChEBI" id="CHEBI:17790"/>
        <dbReference type="ChEBI" id="CHEBI:140522"/>
        <dbReference type="ChEBI" id="CHEBI:140523"/>
        <dbReference type="EC" id="3.1.1.11"/>
    </reaction>
</comment>
<keyword evidence="8" id="KW-1185">Reference proteome</keyword>
<name>A0ABS8WPI6_DATST</name>
<organism evidence="7 8">
    <name type="scientific">Datura stramonium</name>
    <name type="common">Jimsonweed</name>
    <name type="synonym">Common thornapple</name>
    <dbReference type="NCBI Taxonomy" id="4076"/>
    <lineage>
        <taxon>Eukaryota</taxon>
        <taxon>Viridiplantae</taxon>
        <taxon>Streptophyta</taxon>
        <taxon>Embryophyta</taxon>
        <taxon>Tracheophyta</taxon>
        <taxon>Spermatophyta</taxon>
        <taxon>Magnoliopsida</taxon>
        <taxon>eudicotyledons</taxon>
        <taxon>Gunneridae</taxon>
        <taxon>Pentapetalae</taxon>
        <taxon>asterids</taxon>
        <taxon>lamiids</taxon>
        <taxon>Solanales</taxon>
        <taxon>Solanaceae</taxon>
        <taxon>Solanoideae</taxon>
        <taxon>Datureae</taxon>
        <taxon>Datura</taxon>
    </lineage>
</organism>
<evidence type="ECO:0000256" key="1">
    <source>
        <dbReference type="ARBA" id="ARBA00005184"/>
    </source>
</evidence>
<dbReference type="EMBL" id="JACEIK010008505">
    <property type="protein sequence ID" value="MCE3051400.1"/>
    <property type="molecule type" value="Genomic_DNA"/>
</dbReference>
<dbReference type="PANTHER" id="PTHR31707">
    <property type="entry name" value="PECTINESTERASE"/>
    <property type="match status" value="1"/>
</dbReference>